<protein>
    <submittedName>
        <fullName evidence="2">Uncharacterized protein</fullName>
    </submittedName>
</protein>
<keyword evidence="3" id="KW-1185">Reference proteome</keyword>
<feature type="region of interest" description="Disordered" evidence="1">
    <location>
        <begin position="933"/>
        <end position="952"/>
    </location>
</feature>
<feature type="region of interest" description="Disordered" evidence="1">
    <location>
        <begin position="1160"/>
        <end position="1186"/>
    </location>
</feature>
<proteinExistence type="predicted"/>
<gene>
    <name evidence="2" type="ORF">HXX76_001375</name>
</gene>
<feature type="compositionally biased region" description="Low complexity" evidence="1">
    <location>
        <begin position="515"/>
        <end position="534"/>
    </location>
</feature>
<evidence type="ECO:0000256" key="1">
    <source>
        <dbReference type="SAM" id="MobiDB-lite"/>
    </source>
</evidence>
<dbReference type="Pfam" id="PF07173">
    <property type="entry name" value="GRDP-like"/>
    <property type="match status" value="1"/>
</dbReference>
<evidence type="ECO:0000313" key="3">
    <source>
        <dbReference type="Proteomes" id="UP000650467"/>
    </source>
</evidence>
<accession>A0A835WC48</accession>
<feature type="region of interest" description="Disordered" evidence="1">
    <location>
        <begin position="441"/>
        <end position="466"/>
    </location>
</feature>
<dbReference type="PANTHER" id="PTHR34365:SF7">
    <property type="entry name" value="GLYCINE-RICH DOMAIN-CONTAINING PROTEIN 1"/>
    <property type="match status" value="1"/>
</dbReference>
<dbReference type="OrthoDB" id="2684236at2759"/>
<feature type="region of interest" description="Disordered" evidence="1">
    <location>
        <begin position="653"/>
        <end position="681"/>
    </location>
</feature>
<feature type="compositionally biased region" description="Low complexity" evidence="1">
    <location>
        <begin position="494"/>
        <end position="504"/>
    </location>
</feature>
<feature type="compositionally biased region" description="Acidic residues" evidence="1">
    <location>
        <begin position="1170"/>
        <end position="1179"/>
    </location>
</feature>
<name>A0A835WC48_CHLIN</name>
<feature type="compositionally biased region" description="Pro residues" evidence="1">
    <location>
        <begin position="292"/>
        <end position="328"/>
    </location>
</feature>
<feature type="region of interest" description="Disordered" evidence="1">
    <location>
        <begin position="292"/>
        <end position="330"/>
    </location>
</feature>
<evidence type="ECO:0000313" key="2">
    <source>
        <dbReference type="EMBL" id="KAG2444631.1"/>
    </source>
</evidence>
<comment type="caution">
    <text evidence="2">The sequence shown here is derived from an EMBL/GenBank/DDBJ whole genome shotgun (WGS) entry which is preliminary data.</text>
</comment>
<feature type="compositionally biased region" description="Low complexity" evidence="1">
    <location>
        <begin position="847"/>
        <end position="858"/>
    </location>
</feature>
<dbReference type="Proteomes" id="UP000650467">
    <property type="component" value="Unassembled WGS sequence"/>
</dbReference>
<feature type="region of interest" description="Disordered" evidence="1">
    <location>
        <begin position="478"/>
        <end position="568"/>
    </location>
</feature>
<feature type="region of interest" description="Disordered" evidence="1">
    <location>
        <begin position="137"/>
        <end position="167"/>
    </location>
</feature>
<dbReference type="EMBL" id="JAEHOC010000002">
    <property type="protein sequence ID" value="KAG2444631.1"/>
    <property type="molecule type" value="Genomic_DNA"/>
</dbReference>
<feature type="compositionally biased region" description="Pro residues" evidence="1">
    <location>
        <begin position="139"/>
        <end position="151"/>
    </location>
</feature>
<reference evidence="2" key="1">
    <citation type="journal article" date="2020" name="bioRxiv">
        <title>Comparative genomics of Chlamydomonas.</title>
        <authorList>
            <person name="Craig R.J."/>
            <person name="Hasan A.R."/>
            <person name="Ness R.W."/>
            <person name="Keightley P.D."/>
        </authorList>
    </citation>
    <scope>NUCLEOTIDE SEQUENCE</scope>
    <source>
        <strain evidence="2">SAG 7.73</strain>
    </source>
</reference>
<dbReference type="InterPro" id="IPR009836">
    <property type="entry name" value="GRDP-like"/>
</dbReference>
<feature type="region of interest" description="Disordered" evidence="1">
    <location>
        <begin position="847"/>
        <end position="899"/>
    </location>
</feature>
<feature type="compositionally biased region" description="Gly residues" evidence="1">
    <location>
        <begin position="478"/>
        <end position="493"/>
    </location>
</feature>
<sequence length="1380" mass="136703">MPAGGLYTGAWAQAAVRRYLRLWLPLLTHHPDPAERESLIPPVDVALVWMLHRALDIHAYVDDCNMVALSSAAALGLPTDREPELLGAGPEQALGFGDGEGAVGAFSAEVRGRDRVWQEWSQIIEEGRASPPALSFLPGGPPGQPYWPPQLPAAGTGGGGAGSSRRPGEAWEEELQGRLVSALPHASWLLRRLLACGFDGSPQHLEIALDRYCRFLLLAQRHAHEALLPPADVLAVWWAHKAHLGCYLADMDVVMGGPFDMPLTALDLEDPELAAYTAQMYEQEYGLPYDPPYSPTGCPPLPPHPFARQPKPQPRPPQPQPEQPPQHPQPQQLLRLQLQDALGRRLEWEAAAAQLSPLRTFFDSGALLMARLTTANSMSTSRNRVAAAAGVACSGAPTSPACAPLTPSLRASSSVGVGGGPAAQWSANSYRCSSASQQQRQALALAQGQGQQRQGRGSAGGSQPLAAAAEAALTAAAAGGGGWECPSPGGSGSSGSSTSGSSGSVAGAPRHSRAQHQSQQQQQQQQDQALQEAPLAPPSPPQQALPLQPQQLSPPPGSRPQSRTTPLAKLGSALRDLLHRSRNRSRRRRSVSANGFPGVTAAAAAGSGGSHPAMRGAFSWRQDSAAAAGAAAAGGAGAGGAAAATAAAAPVGRPGGPYPTHSGEMAAGGGGERGSAAAAGPNARASQEVLARALTVDVCPGGGFVPASGGRRDEPDWSRPSAGLPLAAHTRCSPGQLVTTGPLVTATAATRAAGSPMPSSGGFTVAAALAAAAAADASAGMISTATETAAPTSSPFPTRGSAAAAASATAPGAIAAPSSAPFASSAGAAAAAAARAAAGSPTAAAASREAAARQQRASYSGTMGSTLVPSSPPAPASTPLAVGAPGSHSQGQGHSYSQTQSHCYSHSYSAYGGMPATRTVSAGWSGPFGPGGAAGLPMTPSPTVGGGGPSAPPASAPLVLPLCSEVLAMFQETAVAHGPPTGAPPGSRPRSSLGLRGSFCGGAGGSSALPSAIMAVHVPRAGTELRYLLWLAEKALPAAEAEAAAALERRHSASASGNTWRAAAAAALAAAAVSAAAPASTAAAAAAAATGGGPTPTGAAALAGAATGAAPAAAAAAGNISANSSLRRRNAKSRAGFVRRFLAGMGCGLAGGRRRGAYLRGGGGNAEGSDSQEDEEGEEPGALMQGGPSAIAARWSAVASLSSSTVPPAAASAPPSGLAAAAGGGGAGAASSRRAARRYRKAVACALARAVVRQAAGFGTFAHLPMRSDHPFWEETLMGGFHFVSGSVAAAGSAGSSAYPAAAAMAGGAAATGAAAAGGSAGGGAAAAAAAAVAVAASGAVSGRPWLLAPWASPRLRGVVLRGRAWRVSLDRAIAASPRP</sequence>
<feature type="compositionally biased region" description="Low complexity" evidence="1">
    <location>
        <begin position="877"/>
        <end position="899"/>
    </location>
</feature>
<organism evidence="2 3">
    <name type="scientific">Chlamydomonas incerta</name>
    <dbReference type="NCBI Taxonomy" id="51695"/>
    <lineage>
        <taxon>Eukaryota</taxon>
        <taxon>Viridiplantae</taxon>
        <taxon>Chlorophyta</taxon>
        <taxon>core chlorophytes</taxon>
        <taxon>Chlorophyceae</taxon>
        <taxon>CS clade</taxon>
        <taxon>Chlamydomonadales</taxon>
        <taxon>Chlamydomonadaceae</taxon>
        <taxon>Chlamydomonas</taxon>
    </lineage>
</organism>
<dbReference type="PANTHER" id="PTHR34365">
    <property type="entry name" value="ENOLASE (DUF1399)"/>
    <property type="match status" value="1"/>
</dbReference>